<dbReference type="Gene3D" id="3.90.1600.10">
    <property type="entry name" value="Palm domain of DNA polymerase"/>
    <property type="match status" value="1"/>
</dbReference>
<evidence type="ECO:0000256" key="4">
    <source>
        <dbReference type="ARBA" id="ARBA00015749"/>
    </source>
</evidence>
<dbReference type="Gene3D" id="3.30.420.10">
    <property type="entry name" value="Ribonuclease H-like superfamily/Ribonuclease H"/>
    <property type="match status" value="1"/>
</dbReference>
<protein>
    <recommendedName>
        <fullName evidence="4 12">DNA polymerase</fullName>
        <ecNumber evidence="3 12">2.7.7.7</ecNumber>
    </recommendedName>
</protein>
<keyword evidence="7 12" id="KW-0235">DNA replication</keyword>
<dbReference type="Pfam" id="PF00136">
    <property type="entry name" value="DNA_pol_B"/>
    <property type="match status" value="1"/>
</dbReference>
<comment type="catalytic activity">
    <reaction evidence="11 12">
        <text>DNA(n) + a 2'-deoxyribonucleoside 5'-triphosphate = DNA(n+1) + diphosphate</text>
        <dbReference type="Rhea" id="RHEA:22508"/>
        <dbReference type="Rhea" id="RHEA-COMP:17339"/>
        <dbReference type="Rhea" id="RHEA-COMP:17340"/>
        <dbReference type="ChEBI" id="CHEBI:33019"/>
        <dbReference type="ChEBI" id="CHEBI:61560"/>
        <dbReference type="ChEBI" id="CHEBI:173112"/>
        <dbReference type="EC" id="2.7.7.7"/>
    </reaction>
</comment>
<dbReference type="InterPro" id="IPR012337">
    <property type="entry name" value="RNaseH-like_sf"/>
</dbReference>
<evidence type="ECO:0000256" key="2">
    <source>
        <dbReference type="ARBA" id="ARBA00005755"/>
    </source>
</evidence>
<dbReference type="GO" id="GO:0003677">
    <property type="term" value="F:DNA binding"/>
    <property type="evidence" value="ECO:0007669"/>
    <property type="project" value="UniProtKB-KW"/>
</dbReference>
<dbReference type="Pfam" id="PF03104">
    <property type="entry name" value="DNA_pol_B_exo1"/>
    <property type="match status" value="1"/>
</dbReference>
<comment type="function">
    <text evidence="1">Replicates the viral genome, host DNA polymerases cannot substitute for the viral enzyme in this process.</text>
</comment>
<reference evidence="15" key="1">
    <citation type="journal article" date="2016" name="J. Invertebr. Pathol.">
        <title>An alphabaculovirus isolated from dead Lymantria dispar larvae shows high genetic similarity to baculovirus previously isolated from Lymantria monacha - An example of adaptation to a new host.</title>
        <authorList>
            <person name="Rabalski L."/>
            <person name="Krejmer-Rabalska M."/>
            <person name="Skrzecz I."/>
            <person name="Wasag B."/>
            <person name="Szewczyk B."/>
        </authorList>
    </citation>
    <scope>NUCLEOTIDE SEQUENCE</scope>
    <source>
        <strain evidence="15">BNP</strain>
    </source>
</reference>
<evidence type="ECO:0000256" key="11">
    <source>
        <dbReference type="ARBA" id="ARBA00049244"/>
    </source>
</evidence>
<evidence type="ECO:0000259" key="14">
    <source>
        <dbReference type="Pfam" id="PF03104"/>
    </source>
</evidence>
<name>A0A1B1MR04_NPVLD</name>
<sequence>MNLMEWPLLKNQLQAVRDECKKTFVIEPEDTLRIVRMTYSDNYLVVFMNARLEREGGRLRQLYAEVRCDLYSYCTCYATHANSSCYRNCTTYKTFVMPGLRDVHTDKLNVIKFKRNEPNNQNRDKNCLDSYLNDINRVHMQTSLLEGQYVRFRERHTCSHNRLSHTAKDVQTFEGMMERVLVSSLSREILPLVSCYDIETHSDGQRFSSPDTDFIISIAVAMCRDRGDYLKVCLFYAPADVRIDLTHGEDDPSSGSASAITAVRFCTEREMISAFFQLLPLINADVVLDYNGDKFDMPFLMGRMNKLAGAAEAARLLKIARYDLAPVDIVTQLSYDKFGNKLHGHYFTYYVHVDLYQFLSTDSEHNDLENFQLNTVAEHFLKSKKVDLKISDMLELYRRGCMRRIIEYNVQDCALPVELFLKLEMADYMYTQCMLLYLCTDDLLRNISHKITVAYFHLALNNTTSDENGTARPDPYFFNKFDLSVTSGRKRTFDQDVPNENHNFVDLAQLKRTPIPLERVPADAVKLCAARQTCAYKGGKVLAPKPSFNSWVATLDFNALYPTIMMCEGVCMSNVFIASDDNVYLDKNVNAVNPKLLKRLSEMRIRYKGLRDECEYNSFYYKLYDKIQNALKRIANSIYGYYGIFFKALANYITKIGRSKLKEVVRKVEAMSDDPRILLDFMLSKINFSVIYGDTDSCFIRVLFDNNEIAPDQRQTAIRSIVQNYVCKSLNESWVGYKMSLENIMVNIILLKKKKYCYLNNEQRTKYKGWLIKRDMPLFMRKSFRAMVDSLLHDHSVACALHLLADQMIAYYREFGKRRDDLVDYCFSMSYNESSTTAKRRKETTNRKPVITIAKHCREILANSGADFLPGNGDRIQYVLIDVKEKITQKAFPLKLFDPNSASVHISWLKHMNILCTFVNELIQVFGNRPEFEHYFNLIVDEYTSAQMYDVRYPVLVKTRFKLDKIAKKKGSDASSSSSSGNEDRDNDDPLADHNYHSLFSMHLKRPKNTSNYRKNNVCARCNKIC</sequence>
<evidence type="ECO:0000259" key="13">
    <source>
        <dbReference type="Pfam" id="PF00136"/>
    </source>
</evidence>
<dbReference type="PANTHER" id="PTHR10322">
    <property type="entry name" value="DNA POLYMERASE CATALYTIC SUBUNIT"/>
    <property type="match status" value="1"/>
</dbReference>
<dbReference type="InterPro" id="IPR006172">
    <property type="entry name" value="DNA-dir_DNA_pol_B"/>
</dbReference>
<dbReference type="FunFam" id="1.10.287.690:FF:000010">
    <property type="entry name" value="DNA polymerase"/>
    <property type="match status" value="1"/>
</dbReference>
<organismHost>
    <name type="scientific">Lepidoptera</name>
    <name type="common">moths &amp; butterflies</name>
    <dbReference type="NCBI Taxonomy" id="7088"/>
</organismHost>
<evidence type="ECO:0000256" key="6">
    <source>
        <dbReference type="ARBA" id="ARBA00022695"/>
    </source>
</evidence>
<evidence type="ECO:0000256" key="12">
    <source>
        <dbReference type="RuleBase" id="RU000442"/>
    </source>
</evidence>
<keyword evidence="8 12" id="KW-0239">DNA-directed DNA polymerase</keyword>
<dbReference type="InterPro" id="IPR042087">
    <property type="entry name" value="DNA_pol_B_thumb"/>
</dbReference>
<dbReference type="InterPro" id="IPR036397">
    <property type="entry name" value="RNaseH_sf"/>
</dbReference>
<evidence type="ECO:0000256" key="1">
    <source>
        <dbReference type="ARBA" id="ARBA00002701"/>
    </source>
</evidence>
<evidence type="ECO:0000256" key="9">
    <source>
        <dbReference type="ARBA" id="ARBA00023109"/>
    </source>
</evidence>
<dbReference type="InterPro" id="IPR050240">
    <property type="entry name" value="DNA_pol_type-B"/>
</dbReference>
<dbReference type="SMART" id="SM00486">
    <property type="entry name" value="POLBc"/>
    <property type="match status" value="1"/>
</dbReference>
<dbReference type="GO" id="GO:0039693">
    <property type="term" value="P:viral DNA genome replication"/>
    <property type="evidence" value="ECO:0007669"/>
    <property type="project" value="UniProtKB-KW"/>
</dbReference>
<evidence type="ECO:0000256" key="3">
    <source>
        <dbReference type="ARBA" id="ARBA00012417"/>
    </source>
</evidence>
<dbReference type="InterPro" id="IPR043502">
    <property type="entry name" value="DNA/RNA_pol_sf"/>
</dbReference>
<dbReference type="Gene3D" id="1.10.132.60">
    <property type="entry name" value="DNA polymerase family B, C-terminal domain"/>
    <property type="match status" value="1"/>
</dbReference>
<keyword evidence="9" id="KW-1194">Viral DNA replication</keyword>
<dbReference type="EC" id="2.7.7.7" evidence="3 12"/>
<dbReference type="InterPro" id="IPR017964">
    <property type="entry name" value="DNA-dir_DNA_pol_B_CS"/>
</dbReference>
<dbReference type="EMBL" id="KU377538">
    <property type="protein sequence ID" value="ANS70969.1"/>
    <property type="molecule type" value="Genomic_DNA"/>
</dbReference>
<evidence type="ECO:0000256" key="10">
    <source>
        <dbReference type="ARBA" id="ARBA00023125"/>
    </source>
</evidence>
<feature type="domain" description="DNA-directed DNA polymerase family B multifunctional" evidence="13">
    <location>
        <begin position="533"/>
        <end position="907"/>
    </location>
</feature>
<dbReference type="SUPFAM" id="SSF53098">
    <property type="entry name" value="Ribonuclease H-like"/>
    <property type="match status" value="1"/>
</dbReference>
<dbReference type="GO" id="GO:0006261">
    <property type="term" value="P:DNA-templated DNA replication"/>
    <property type="evidence" value="ECO:0007669"/>
    <property type="project" value="TreeGrafter"/>
</dbReference>
<dbReference type="PROSITE" id="PS00116">
    <property type="entry name" value="DNA_POLYMERASE_B"/>
    <property type="match status" value="1"/>
</dbReference>
<evidence type="ECO:0000256" key="5">
    <source>
        <dbReference type="ARBA" id="ARBA00022679"/>
    </source>
</evidence>
<accession>A0A1B1MR04</accession>
<comment type="similarity">
    <text evidence="2 12">Belongs to the DNA polymerase type-B family.</text>
</comment>
<organism evidence="15">
    <name type="scientific">Lymantria dispar multicapsid nuclear polyhedrosis virus</name>
    <name type="common">LdMNPV</name>
    <dbReference type="NCBI Taxonomy" id="10449"/>
    <lineage>
        <taxon>Viruses</taxon>
        <taxon>Viruses incertae sedis</taxon>
        <taxon>Naldaviricetes</taxon>
        <taxon>Lefavirales</taxon>
        <taxon>Baculoviridae</taxon>
        <taxon>Alphabaculovirus</taxon>
        <taxon>Alphabaculovirus lydisparis</taxon>
    </lineage>
</organism>
<dbReference type="PRINTS" id="PR00106">
    <property type="entry name" value="DNAPOLB"/>
</dbReference>
<dbReference type="InterPro" id="IPR006134">
    <property type="entry name" value="DNA-dir_DNA_pol_B_multi_dom"/>
</dbReference>
<dbReference type="InterPro" id="IPR006133">
    <property type="entry name" value="DNA-dir_DNA_pol_B_exonuc"/>
</dbReference>
<keyword evidence="10 12" id="KW-0238">DNA-binding</keyword>
<keyword evidence="5 12" id="KW-0808">Transferase</keyword>
<dbReference type="PANTHER" id="PTHR10322:SF23">
    <property type="entry name" value="DNA POLYMERASE DELTA CATALYTIC SUBUNIT"/>
    <property type="match status" value="1"/>
</dbReference>
<evidence type="ECO:0000256" key="8">
    <source>
        <dbReference type="ARBA" id="ARBA00022932"/>
    </source>
</evidence>
<feature type="domain" description="DNA-directed DNA polymerase family B exonuclease" evidence="14">
    <location>
        <begin position="193"/>
        <end position="376"/>
    </location>
</feature>
<dbReference type="SUPFAM" id="SSF56672">
    <property type="entry name" value="DNA/RNA polymerases"/>
    <property type="match status" value="1"/>
</dbReference>
<dbReference type="Gene3D" id="1.10.287.690">
    <property type="entry name" value="Helix hairpin bin"/>
    <property type="match status" value="1"/>
</dbReference>
<proteinExistence type="inferred from homology"/>
<evidence type="ECO:0000313" key="15">
    <source>
        <dbReference type="EMBL" id="ANS70969.1"/>
    </source>
</evidence>
<keyword evidence="6 12" id="KW-0548">Nucleotidyltransferase</keyword>
<dbReference type="InterPro" id="IPR023211">
    <property type="entry name" value="DNA_pol_palm_dom_sf"/>
</dbReference>
<dbReference type="GO" id="GO:0000166">
    <property type="term" value="F:nucleotide binding"/>
    <property type="evidence" value="ECO:0007669"/>
    <property type="project" value="InterPro"/>
</dbReference>
<dbReference type="GO" id="GO:0003887">
    <property type="term" value="F:DNA-directed DNA polymerase activity"/>
    <property type="evidence" value="ECO:0007669"/>
    <property type="project" value="UniProtKB-KW"/>
</dbReference>
<evidence type="ECO:0000256" key="7">
    <source>
        <dbReference type="ARBA" id="ARBA00022705"/>
    </source>
</evidence>